<proteinExistence type="predicted"/>
<name>A0ABP8RYV8_9PSEU</name>
<comment type="caution">
    <text evidence="1">The sequence shown here is derived from an EMBL/GenBank/DDBJ whole genome shotgun (WGS) entry which is preliminary data.</text>
</comment>
<dbReference type="Proteomes" id="UP001501598">
    <property type="component" value="Unassembled WGS sequence"/>
</dbReference>
<organism evidence="1 2">
    <name type="scientific">Pseudonocardia xishanensis</name>
    <dbReference type="NCBI Taxonomy" id="630995"/>
    <lineage>
        <taxon>Bacteria</taxon>
        <taxon>Bacillati</taxon>
        <taxon>Actinomycetota</taxon>
        <taxon>Actinomycetes</taxon>
        <taxon>Pseudonocardiales</taxon>
        <taxon>Pseudonocardiaceae</taxon>
        <taxon>Pseudonocardia</taxon>
    </lineage>
</organism>
<evidence type="ECO:0000313" key="1">
    <source>
        <dbReference type="EMBL" id="GAA4554926.1"/>
    </source>
</evidence>
<reference evidence="2" key="1">
    <citation type="journal article" date="2019" name="Int. J. Syst. Evol. Microbiol.">
        <title>The Global Catalogue of Microorganisms (GCM) 10K type strain sequencing project: providing services to taxonomists for standard genome sequencing and annotation.</title>
        <authorList>
            <consortium name="The Broad Institute Genomics Platform"/>
            <consortium name="The Broad Institute Genome Sequencing Center for Infectious Disease"/>
            <person name="Wu L."/>
            <person name="Ma J."/>
        </authorList>
    </citation>
    <scope>NUCLEOTIDE SEQUENCE [LARGE SCALE GENOMIC DNA]</scope>
    <source>
        <strain evidence="2">JCM 17906</strain>
    </source>
</reference>
<dbReference type="EMBL" id="BAABGT010000087">
    <property type="protein sequence ID" value="GAA4554926.1"/>
    <property type="molecule type" value="Genomic_DNA"/>
</dbReference>
<sequence>MRGRLTLRYQAPDDAAMTEAVVDSVDGFDDTLQKISARAEVEGAAIQVDLQDVPLRPDGPILVGPGPRSSVLWHNDGISFAAAERGLLPLANDLVYTRGPERRCAPPEETRISQRAAIEALVVHLLTGERAESLEWMEASSD</sequence>
<keyword evidence="2" id="KW-1185">Reference proteome</keyword>
<evidence type="ECO:0000313" key="2">
    <source>
        <dbReference type="Proteomes" id="UP001501598"/>
    </source>
</evidence>
<accession>A0ABP8RYV8</accession>
<gene>
    <name evidence="1" type="ORF">GCM10023175_54180</name>
</gene>
<protein>
    <submittedName>
        <fullName evidence="1">Uncharacterized protein</fullName>
    </submittedName>
</protein>